<dbReference type="EMBL" id="CAJOBC010002570">
    <property type="protein sequence ID" value="CAF3739769.1"/>
    <property type="molecule type" value="Genomic_DNA"/>
</dbReference>
<reference evidence="2" key="1">
    <citation type="submission" date="2021-02" db="EMBL/GenBank/DDBJ databases">
        <authorList>
            <person name="Nowell W R."/>
        </authorList>
    </citation>
    <scope>NUCLEOTIDE SEQUENCE</scope>
</reference>
<gene>
    <name evidence="2" type="ORF">GPM918_LOCUS11993</name>
    <name evidence="1" type="ORF">OVA965_LOCUS3698</name>
    <name evidence="4" type="ORF">SRO942_LOCUS11994</name>
    <name evidence="3" type="ORF">TMI583_LOCUS3696</name>
</gene>
<sequence>MQYGLCEEPPNYGCDGAGMPSKCGFRPDHNISIWASPNLTSGSWSYVGNAIDVSDRPAVNAALNVSRGGGGDFDILVDDDGTAYIVYSQNYYMSIEQLTTDFYYSTGNSYMFQEYFVEAPVFLKKDNIYYVLFGWCCCYCMQGSGVLVHTAKNPMGPYTLQAEGDLACVMPNSTNEMSITKMHSTLIGGLPTPNQGCEFHNGSTTSIVRSQQNYIIKVTNSTDYTTYVWTGDRWQQAPDGIKGHEPQFWVPLSFDRNGVIGKMEWVDEFILDV</sequence>
<dbReference type="PANTHER" id="PTHR22925">
    <property type="entry name" value="GLYCOSYL HYDROLASE 43 FAMILY MEMBER"/>
    <property type="match status" value="1"/>
</dbReference>
<evidence type="ECO:0000313" key="1">
    <source>
        <dbReference type="EMBL" id="CAF0782693.1"/>
    </source>
</evidence>
<protein>
    <submittedName>
        <fullName evidence="2">Uncharacterized protein</fullName>
    </submittedName>
</protein>
<name>A0A814E5B0_9BILA</name>
<evidence type="ECO:0000313" key="3">
    <source>
        <dbReference type="EMBL" id="CAF3564489.1"/>
    </source>
</evidence>
<dbReference type="Proteomes" id="UP000682733">
    <property type="component" value="Unassembled WGS sequence"/>
</dbReference>
<dbReference type="EMBL" id="CAJOBA010000910">
    <property type="protein sequence ID" value="CAF3564489.1"/>
    <property type="molecule type" value="Genomic_DNA"/>
</dbReference>
<dbReference type="Proteomes" id="UP000677228">
    <property type="component" value="Unassembled WGS sequence"/>
</dbReference>
<comment type="caution">
    <text evidence="2">The sequence shown here is derived from an EMBL/GenBank/DDBJ whole genome shotgun (WGS) entry which is preliminary data.</text>
</comment>
<proteinExistence type="predicted"/>
<accession>A0A814E5B0</accession>
<dbReference type="EMBL" id="CAJNOK010000910">
    <property type="protein sequence ID" value="CAF0782693.1"/>
    <property type="molecule type" value="Genomic_DNA"/>
</dbReference>
<keyword evidence="5" id="KW-1185">Reference proteome</keyword>
<evidence type="ECO:0000313" key="5">
    <source>
        <dbReference type="Proteomes" id="UP000663829"/>
    </source>
</evidence>
<dbReference type="Proteomes" id="UP000663829">
    <property type="component" value="Unassembled WGS sequence"/>
</dbReference>
<dbReference type="OrthoDB" id="9970295at2759"/>
<dbReference type="Proteomes" id="UP000681722">
    <property type="component" value="Unassembled WGS sequence"/>
</dbReference>
<dbReference type="PANTHER" id="PTHR22925:SF3">
    <property type="entry name" value="GLYCOSYL HYDROLASE FAMILY PROTEIN 43"/>
    <property type="match status" value="1"/>
</dbReference>
<evidence type="ECO:0000313" key="4">
    <source>
        <dbReference type="EMBL" id="CAF3739769.1"/>
    </source>
</evidence>
<dbReference type="EMBL" id="CAJNOQ010002570">
    <property type="protein sequence ID" value="CAF0966245.1"/>
    <property type="molecule type" value="Genomic_DNA"/>
</dbReference>
<evidence type="ECO:0000313" key="2">
    <source>
        <dbReference type="EMBL" id="CAF0966245.1"/>
    </source>
</evidence>
<dbReference type="AlphaFoldDB" id="A0A814E5B0"/>
<organism evidence="2 5">
    <name type="scientific">Didymodactylos carnosus</name>
    <dbReference type="NCBI Taxonomy" id="1234261"/>
    <lineage>
        <taxon>Eukaryota</taxon>
        <taxon>Metazoa</taxon>
        <taxon>Spiralia</taxon>
        <taxon>Gnathifera</taxon>
        <taxon>Rotifera</taxon>
        <taxon>Eurotatoria</taxon>
        <taxon>Bdelloidea</taxon>
        <taxon>Philodinida</taxon>
        <taxon>Philodinidae</taxon>
        <taxon>Didymodactylos</taxon>
    </lineage>
</organism>
<dbReference type="InterPro" id="IPR023296">
    <property type="entry name" value="Glyco_hydro_beta-prop_sf"/>
</dbReference>
<dbReference type="SUPFAM" id="SSF75005">
    <property type="entry name" value="Arabinanase/levansucrase/invertase"/>
    <property type="match status" value="1"/>
</dbReference>
<dbReference type="Gene3D" id="2.115.10.20">
    <property type="entry name" value="Glycosyl hydrolase domain, family 43"/>
    <property type="match status" value="1"/>
</dbReference>